<organism evidence="2 3">
    <name type="scientific">Flavilitoribacter nigricans (strain ATCC 23147 / DSM 23189 / NBRC 102662 / NCIMB 1420 / SS-2)</name>
    <name type="common">Lewinella nigricans</name>
    <dbReference type="NCBI Taxonomy" id="1122177"/>
    <lineage>
        <taxon>Bacteria</taxon>
        <taxon>Pseudomonadati</taxon>
        <taxon>Bacteroidota</taxon>
        <taxon>Saprospiria</taxon>
        <taxon>Saprospirales</taxon>
        <taxon>Lewinellaceae</taxon>
        <taxon>Flavilitoribacter</taxon>
    </lineage>
</organism>
<dbReference type="CDD" id="cd00077">
    <property type="entry name" value="HDc"/>
    <property type="match status" value="1"/>
</dbReference>
<feature type="domain" description="HD/PDEase" evidence="1">
    <location>
        <begin position="22"/>
        <end position="135"/>
    </location>
</feature>
<dbReference type="InterPro" id="IPR006674">
    <property type="entry name" value="HD_domain"/>
</dbReference>
<dbReference type="SMART" id="SM00471">
    <property type="entry name" value="HDc"/>
    <property type="match status" value="1"/>
</dbReference>
<keyword evidence="2" id="KW-0378">Hydrolase</keyword>
<dbReference type="Proteomes" id="UP000223913">
    <property type="component" value="Unassembled WGS sequence"/>
</dbReference>
<comment type="caution">
    <text evidence="2">The sequence shown here is derived from an EMBL/GenBank/DDBJ whole genome shotgun (WGS) entry which is preliminary data.</text>
</comment>
<accession>A0A2D0MYM1</accession>
<dbReference type="Pfam" id="PF01966">
    <property type="entry name" value="HD"/>
    <property type="match status" value="1"/>
</dbReference>
<dbReference type="Gene3D" id="1.10.3210.10">
    <property type="entry name" value="Hypothetical protein af1432"/>
    <property type="match status" value="1"/>
</dbReference>
<proteinExistence type="predicted"/>
<gene>
    <name evidence="2" type="ORF">CRP01_39555</name>
</gene>
<reference evidence="2 3" key="1">
    <citation type="submission" date="2017-10" db="EMBL/GenBank/DDBJ databases">
        <title>The draft genome sequence of Lewinella nigricans NBRC 102662.</title>
        <authorList>
            <person name="Wang K."/>
        </authorList>
    </citation>
    <scope>NUCLEOTIDE SEQUENCE [LARGE SCALE GENOMIC DNA]</scope>
    <source>
        <strain evidence="2 3">NBRC 102662</strain>
    </source>
</reference>
<evidence type="ECO:0000313" key="2">
    <source>
        <dbReference type="EMBL" id="PHN00979.1"/>
    </source>
</evidence>
<keyword evidence="3" id="KW-1185">Reference proteome</keyword>
<dbReference type="RefSeq" id="WP_099155633.1">
    <property type="nucleotide sequence ID" value="NZ_PDUD01000067.1"/>
</dbReference>
<sequence>MNYKAAKDFILEKLEQELPAQLTYHGLHHTLDVLAITKELCFLENVTAYDTVLLKTAALFHDSGFVISNVEHEKKGCLIARQHLPKFGYSPAEIEQICGMIMATKIPQSPQNELEEIICDADLDYLGRDDFYSIGSTLFSELRAYDILDTEQEWNLIQVKFLENHTFFTATNRQRRAPRKAEYLDELRGLVAAY</sequence>
<dbReference type="OrthoDB" id="5728337at2"/>
<evidence type="ECO:0000313" key="3">
    <source>
        <dbReference type="Proteomes" id="UP000223913"/>
    </source>
</evidence>
<dbReference type="GO" id="GO:0016787">
    <property type="term" value="F:hydrolase activity"/>
    <property type="evidence" value="ECO:0007669"/>
    <property type="project" value="UniProtKB-KW"/>
</dbReference>
<protein>
    <submittedName>
        <fullName evidence="2">Phosphohydrolase</fullName>
    </submittedName>
</protein>
<dbReference type="EMBL" id="PDUD01000067">
    <property type="protein sequence ID" value="PHN00979.1"/>
    <property type="molecule type" value="Genomic_DNA"/>
</dbReference>
<dbReference type="SUPFAM" id="SSF109604">
    <property type="entry name" value="HD-domain/PDEase-like"/>
    <property type="match status" value="1"/>
</dbReference>
<name>A0A2D0MYM1_FLAN2</name>
<dbReference type="AlphaFoldDB" id="A0A2D0MYM1"/>
<dbReference type="InterPro" id="IPR003607">
    <property type="entry name" value="HD/PDEase_dom"/>
</dbReference>
<evidence type="ECO:0000259" key="1">
    <source>
        <dbReference type="SMART" id="SM00471"/>
    </source>
</evidence>